<gene>
    <name evidence="2" type="ORF">GC102_10720</name>
</gene>
<evidence type="ECO:0000313" key="2">
    <source>
        <dbReference type="EMBL" id="NOU86244.1"/>
    </source>
</evidence>
<comment type="caution">
    <text evidence="2">The sequence shown here is derived from an EMBL/GenBank/DDBJ whole genome shotgun (WGS) entry which is preliminary data.</text>
</comment>
<reference evidence="2 3" key="1">
    <citation type="submission" date="2019-10" db="EMBL/GenBank/DDBJ databases">
        <title>Description of Paenibacillus choica sp. nov.</title>
        <authorList>
            <person name="Carlier A."/>
            <person name="Qi S."/>
        </authorList>
    </citation>
    <scope>NUCLEOTIDE SEQUENCE [LARGE SCALE GENOMIC DNA]</scope>
    <source>
        <strain evidence="2 3">LMG 31460</strain>
    </source>
</reference>
<evidence type="ECO:0000256" key="1">
    <source>
        <dbReference type="SAM" id="Coils"/>
    </source>
</evidence>
<dbReference type="EMBL" id="WHOC01000057">
    <property type="protein sequence ID" value="NOU86244.1"/>
    <property type="molecule type" value="Genomic_DNA"/>
</dbReference>
<sequence>MGEKKREDSWNDEHDLLLAEVVLSHIRSGSTQLSAFEEAAAKINRTAAACGFRWNKDIRKKYENEIHSAKQNRLSSKQKPAQKETKQVVTISSVSLSTDIPVEQSISYNEALQKIIRIANDQMQKYDELLQENIRLREENNELILQKQQASPEVLAQEDLDAFLQIMKRAKSLTHV</sequence>
<feature type="coiled-coil region" evidence="1">
    <location>
        <begin position="109"/>
        <end position="146"/>
    </location>
</feature>
<organism evidence="2 3">
    <name type="scientific">Paenibacillus germinis</name>
    <dbReference type="NCBI Taxonomy" id="2654979"/>
    <lineage>
        <taxon>Bacteria</taxon>
        <taxon>Bacillati</taxon>
        <taxon>Bacillota</taxon>
        <taxon>Bacilli</taxon>
        <taxon>Bacillales</taxon>
        <taxon>Paenibacillaceae</taxon>
        <taxon>Paenibacillus</taxon>
    </lineage>
</organism>
<dbReference type="Proteomes" id="UP000658690">
    <property type="component" value="Unassembled WGS sequence"/>
</dbReference>
<protein>
    <submittedName>
        <fullName evidence="2">RsfA family transcriptional regulator</fullName>
    </submittedName>
</protein>
<keyword evidence="1" id="KW-0175">Coiled coil</keyword>
<evidence type="ECO:0000313" key="3">
    <source>
        <dbReference type="Proteomes" id="UP000658690"/>
    </source>
</evidence>
<proteinExistence type="predicted"/>
<accession>A0ABX1Z1G6</accession>
<keyword evidence="3" id="KW-1185">Reference proteome</keyword>
<dbReference type="PANTHER" id="PTHR41302:SF2">
    <property type="entry name" value="PRESPORE SPECIFIC TRANSCRIPTIONAL ACTIVATOR RSFA"/>
    <property type="match status" value="1"/>
</dbReference>
<dbReference type="InterPro" id="IPR014243">
    <property type="entry name" value="RsfA-like"/>
</dbReference>
<dbReference type="PANTHER" id="PTHR41302">
    <property type="entry name" value="PRESPORE-SPECIFIC TRANSCRIPTIONAL REGULATOR RSFA-RELATED"/>
    <property type="match status" value="1"/>
</dbReference>
<name>A0ABX1Z1G6_9BACL</name>
<dbReference type="RefSeq" id="WP_171689537.1">
    <property type="nucleotide sequence ID" value="NZ_WHOC01000057.1"/>
</dbReference>